<reference evidence="6 7" key="1">
    <citation type="submission" date="2020-05" db="EMBL/GenBank/DDBJ databases">
        <title>Classification of alakaliphilic streptomycetes isolated from an alkaline soil next to Lonar Crater, India and a proposal for the recognition of Streptomyces alkaliterrae sp. nov.</title>
        <authorList>
            <person name="Golinska P."/>
        </authorList>
    </citation>
    <scope>NUCLEOTIDE SEQUENCE [LARGE SCALE GENOMIC DNA]</scope>
    <source>
        <strain evidence="7">OF3</strain>
        <strain evidence="6">OF8</strain>
    </source>
</reference>
<dbReference type="InterPro" id="IPR047057">
    <property type="entry name" value="MerR_fam"/>
</dbReference>
<dbReference type="SMART" id="SM00422">
    <property type="entry name" value="HTH_MERR"/>
    <property type="match status" value="1"/>
</dbReference>
<evidence type="ECO:0000259" key="3">
    <source>
        <dbReference type="PROSITE" id="PS50937"/>
    </source>
</evidence>
<dbReference type="GO" id="GO:0003677">
    <property type="term" value="F:DNA binding"/>
    <property type="evidence" value="ECO:0007669"/>
    <property type="project" value="UniProtKB-KW"/>
</dbReference>
<name>A0A7W3WRA0_9ACTN</name>
<dbReference type="PROSITE" id="PS50937">
    <property type="entry name" value="HTH_MERR_2"/>
    <property type="match status" value="1"/>
</dbReference>
<dbReference type="InterPro" id="IPR009061">
    <property type="entry name" value="DNA-bd_dom_put_sf"/>
</dbReference>
<evidence type="ECO:0000313" key="5">
    <source>
        <dbReference type="EMBL" id="MBB1262483.1"/>
    </source>
</evidence>
<accession>A0A7W3WRA0</accession>
<dbReference type="Gene3D" id="1.10.1660.10">
    <property type="match status" value="1"/>
</dbReference>
<sequence>MRIGELSERADVPVPTIKYYLREGLLPPGRRTSPNQARYDDSHLGRLRLIRALTQVGGLPVADAKIVLDAVDDPGRTPHKVLGAAQRGLTATYAVGSEEDLARARRVVADLIERRGWRVSPAGVPAHALAAVLATMRETGLEAFERRLDEYAEASERIAAADVAGTVDESDLEATVMRVVLGTLLGDAALAALRRLAQADASARHYGHGGPAPAGDGGDDEAGASGGC</sequence>
<comment type="caution">
    <text evidence="4">The sequence shown here is derived from an EMBL/GenBank/DDBJ whole genome shotgun (WGS) entry which is preliminary data.</text>
</comment>
<evidence type="ECO:0000256" key="2">
    <source>
        <dbReference type="SAM" id="MobiDB-lite"/>
    </source>
</evidence>
<protein>
    <submittedName>
        <fullName evidence="4">MerR family transcriptional regulator</fullName>
    </submittedName>
</protein>
<dbReference type="Proteomes" id="UP000517765">
    <property type="component" value="Unassembled WGS sequence"/>
</dbReference>
<keyword evidence="1" id="KW-0238">DNA-binding</keyword>
<proteinExistence type="predicted"/>
<dbReference type="AlphaFoldDB" id="A0A7W3WRA0"/>
<dbReference type="RefSeq" id="WP_181355806.1">
    <property type="nucleotide sequence ID" value="NZ_JABJWZ010000612.1"/>
</dbReference>
<evidence type="ECO:0000313" key="6">
    <source>
        <dbReference type="Proteomes" id="UP000517765"/>
    </source>
</evidence>
<evidence type="ECO:0000313" key="7">
    <source>
        <dbReference type="Proteomes" id="UP000525686"/>
    </source>
</evidence>
<organism evidence="4 7">
    <name type="scientific">Streptomyces alkaliterrae</name>
    <dbReference type="NCBI Taxonomy" id="2213162"/>
    <lineage>
        <taxon>Bacteria</taxon>
        <taxon>Bacillati</taxon>
        <taxon>Actinomycetota</taxon>
        <taxon>Actinomycetes</taxon>
        <taxon>Kitasatosporales</taxon>
        <taxon>Streptomycetaceae</taxon>
        <taxon>Streptomyces</taxon>
    </lineage>
</organism>
<reference evidence="4" key="2">
    <citation type="journal article" name="Syst. Appl. Microbiol.">
        <title>Streptomyces alkaliterrae sp. nov., isolated from an alkaline soil, and emended descriptions of Streptomyces alkaliphilus, Streptomyces calidiresistens and Streptomyces durbertensis.</title>
        <authorList>
            <person name="Swiecimska M."/>
            <person name="Golinska P."/>
            <person name="Nouioui I."/>
            <person name="Wypij M."/>
            <person name="Rai M."/>
            <person name="Sangal V."/>
            <person name="Goodfellow M."/>
        </authorList>
    </citation>
    <scope>NUCLEOTIDE SEQUENCE</scope>
    <source>
        <strain evidence="4">OF3</strain>
        <strain evidence="5">OF8</strain>
    </source>
</reference>
<dbReference type="InterPro" id="IPR000551">
    <property type="entry name" value="MerR-type_HTH_dom"/>
</dbReference>
<evidence type="ECO:0000313" key="4">
    <source>
        <dbReference type="EMBL" id="MBB1257093.1"/>
    </source>
</evidence>
<dbReference type="CDD" id="cd04780">
    <property type="entry name" value="HTH_MerR-like_sg5"/>
    <property type="match status" value="1"/>
</dbReference>
<dbReference type="PANTHER" id="PTHR30204">
    <property type="entry name" value="REDOX-CYCLING DRUG-SENSING TRANSCRIPTIONAL ACTIVATOR SOXR"/>
    <property type="match status" value="1"/>
</dbReference>
<dbReference type="PANTHER" id="PTHR30204:SF98">
    <property type="entry name" value="HTH-TYPE TRANSCRIPTIONAL REGULATOR ADHR"/>
    <property type="match status" value="1"/>
</dbReference>
<gene>
    <name evidence="4" type="ORF">H3146_27750</name>
    <name evidence="5" type="ORF">H3147_27350</name>
</gene>
<dbReference type="EMBL" id="JABJWZ010000612">
    <property type="protein sequence ID" value="MBB1257093.1"/>
    <property type="molecule type" value="Genomic_DNA"/>
</dbReference>
<dbReference type="EMBL" id="JABJXA010000387">
    <property type="protein sequence ID" value="MBB1262483.1"/>
    <property type="molecule type" value="Genomic_DNA"/>
</dbReference>
<dbReference type="GO" id="GO:0003700">
    <property type="term" value="F:DNA-binding transcription factor activity"/>
    <property type="evidence" value="ECO:0007669"/>
    <property type="project" value="InterPro"/>
</dbReference>
<feature type="region of interest" description="Disordered" evidence="2">
    <location>
        <begin position="204"/>
        <end position="228"/>
    </location>
</feature>
<dbReference type="PRINTS" id="PR00040">
    <property type="entry name" value="HTHMERR"/>
</dbReference>
<feature type="domain" description="HTH merR-type" evidence="3">
    <location>
        <begin position="1"/>
        <end position="70"/>
    </location>
</feature>
<dbReference type="Pfam" id="PF13411">
    <property type="entry name" value="MerR_1"/>
    <property type="match status" value="1"/>
</dbReference>
<evidence type="ECO:0000256" key="1">
    <source>
        <dbReference type="ARBA" id="ARBA00023125"/>
    </source>
</evidence>
<dbReference type="SUPFAM" id="SSF46955">
    <property type="entry name" value="Putative DNA-binding domain"/>
    <property type="match status" value="1"/>
</dbReference>
<dbReference type="Proteomes" id="UP000525686">
    <property type="component" value="Unassembled WGS sequence"/>
</dbReference>